<dbReference type="EMBL" id="CP157947">
    <property type="protein sequence ID" value="XBS69614.1"/>
    <property type="molecule type" value="Genomic_DNA"/>
</dbReference>
<protein>
    <submittedName>
        <fullName evidence="1">Uncharacterized protein</fullName>
    </submittedName>
</protein>
<sequence>MRELTSGCVVVENNSLADIAEQMISGEAQTDKYQKALNQLKAVEKEFENEHCAGMSQDACSAESDDLAWEQIKGAAGFGADFIPIVGGVSKVLLKQRQQ</sequence>
<reference evidence="1" key="1">
    <citation type="submission" date="2024-06" db="EMBL/GenBank/DDBJ databases">
        <authorList>
            <person name="Coelho C."/>
            <person name="Bento M."/>
            <person name="Garcia E."/>
            <person name="Camelo A."/>
            <person name="Brandao I."/>
            <person name="Espirito Santo C."/>
            <person name="Trovao J."/>
            <person name="Verissimo A."/>
            <person name="Costa J."/>
            <person name="Tiago I."/>
        </authorList>
    </citation>
    <scope>NUCLEOTIDE SEQUENCE</scope>
    <source>
        <strain evidence="1">KWT182</strain>
    </source>
</reference>
<gene>
    <name evidence="1" type="ORF">ABK905_25350</name>
</gene>
<evidence type="ECO:0000313" key="1">
    <source>
        <dbReference type="EMBL" id="XBS69614.1"/>
    </source>
</evidence>
<organism evidence="1">
    <name type="scientific">Acerihabitans sp. KWT182</name>
    <dbReference type="NCBI Taxonomy" id="3157919"/>
    <lineage>
        <taxon>Bacteria</taxon>
        <taxon>Pseudomonadati</taxon>
        <taxon>Pseudomonadota</taxon>
        <taxon>Gammaproteobacteria</taxon>
        <taxon>Enterobacterales</taxon>
        <taxon>Pectobacteriaceae</taxon>
        <taxon>Acerihabitans</taxon>
    </lineage>
</organism>
<accession>A0AAU7Q9B4</accession>
<proteinExistence type="predicted"/>
<name>A0AAU7Q9B4_9GAMM</name>
<dbReference type="AlphaFoldDB" id="A0AAU7Q9B4"/>